<dbReference type="Gene3D" id="3.40.50.620">
    <property type="entry name" value="HUPs"/>
    <property type="match status" value="1"/>
</dbReference>
<proteinExistence type="evidence at transcript level"/>
<organism evidence="2">
    <name type="scientific">Salvia miltiorrhiza</name>
    <name type="common">Chinese sage</name>
    <dbReference type="NCBI Taxonomy" id="226208"/>
    <lineage>
        <taxon>Eukaryota</taxon>
        <taxon>Viridiplantae</taxon>
        <taxon>Streptophyta</taxon>
        <taxon>Embryophyta</taxon>
        <taxon>Tracheophyta</taxon>
        <taxon>Spermatophyta</taxon>
        <taxon>Magnoliopsida</taxon>
        <taxon>eudicotyledons</taxon>
        <taxon>Gunneridae</taxon>
        <taxon>Pentapetalae</taxon>
        <taxon>asterids</taxon>
        <taxon>lamiids</taxon>
        <taxon>Lamiales</taxon>
        <taxon>Lamiaceae</taxon>
        <taxon>Nepetoideae</taxon>
        <taxon>Mentheae</taxon>
        <taxon>Salviinae</taxon>
        <taxon>Salvia</taxon>
        <taxon>Salvia incertae sedis</taxon>
    </lineage>
</organism>
<dbReference type="InterPro" id="IPR006016">
    <property type="entry name" value="UspA"/>
</dbReference>
<dbReference type="InterPro" id="IPR014729">
    <property type="entry name" value="Rossmann-like_a/b/a_fold"/>
</dbReference>
<dbReference type="PANTHER" id="PTHR31964:SF124">
    <property type="entry name" value="ADENINE NUCLEOTIDE ALPHA HYDROLASES-LIKE SUPERFAMILY PROTEIN"/>
    <property type="match status" value="1"/>
</dbReference>
<dbReference type="PANTHER" id="PTHR31964">
    <property type="entry name" value="ADENINE NUCLEOTIDE ALPHA HYDROLASES-LIKE SUPERFAMILY PROTEIN"/>
    <property type="match status" value="1"/>
</dbReference>
<dbReference type="Pfam" id="PF00582">
    <property type="entry name" value="Usp"/>
    <property type="match status" value="1"/>
</dbReference>
<accession>A0A290YXV4</accession>
<dbReference type="EMBL" id="MF614070">
    <property type="protein sequence ID" value="ATE50937.1"/>
    <property type="molecule type" value="mRNA"/>
</dbReference>
<name>A0A290YXV4_SALMI</name>
<feature type="domain" description="UspA" evidence="1">
    <location>
        <begin position="6"/>
        <end position="49"/>
    </location>
</feature>
<protein>
    <submittedName>
        <fullName evidence="2">Universal stress protein 31</fullName>
    </submittedName>
</protein>
<evidence type="ECO:0000313" key="2">
    <source>
        <dbReference type="EMBL" id="ATE50937.1"/>
    </source>
</evidence>
<reference evidence="2" key="1">
    <citation type="journal article" date="2017" name="Genes (Basel)">
        <title>Functional Characterization of Selected Universal Stress Protein from Salvia miltiorrhiza (SmUSP) in Escherichia coli.</title>
        <authorList>
            <person name="Wang X.F."/>
            <person name="Su J."/>
            <person name="Yang N."/>
            <person name="Zhang H."/>
            <person name="Cao X.Y."/>
            <person name="Kang J.F."/>
        </authorList>
    </citation>
    <scope>NUCLEOTIDE SEQUENCE</scope>
</reference>
<dbReference type="SUPFAM" id="SSF52402">
    <property type="entry name" value="Adenine nucleotide alpha hydrolases-like"/>
    <property type="match status" value="1"/>
</dbReference>
<evidence type="ECO:0000259" key="1">
    <source>
        <dbReference type="Pfam" id="PF00582"/>
    </source>
</evidence>
<reference evidence="2" key="2">
    <citation type="submission" date="2017-08" db="EMBL/GenBank/DDBJ databases">
        <authorList>
            <person name="de Groot N.N."/>
        </authorList>
    </citation>
    <scope>NUCLEOTIDE SEQUENCE</scope>
</reference>
<sequence length="56" mass="6154">MCRESSGDPKDRICRAVEEMNINLLVVGSRGLGQIKRAFLGSVSDTVLNTRNVLFS</sequence>
<dbReference type="AlphaFoldDB" id="A0A290YXV4"/>